<keyword evidence="1" id="KW-0677">Repeat</keyword>
<dbReference type="InterPro" id="IPR032675">
    <property type="entry name" value="LRR_dom_sf"/>
</dbReference>
<proteinExistence type="predicted"/>
<dbReference type="PANTHER" id="PTHR24111:SF0">
    <property type="entry name" value="LEUCINE-RICH REPEAT-CONTAINING PROTEIN"/>
    <property type="match status" value="1"/>
</dbReference>
<evidence type="ECO:0000256" key="1">
    <source>
        <dbReference type="ARBA" id="ARBA00022737"/>
    </source>
</evidence>
<evidence type="ECO:0000313" key="2">
    <source>
        <dbReference type="EMBL" id="JAS17794.1"/>
    </source>
</evidence>
<dbReference type="SMART" id="SM00368">
    <property type="entry name" value="LRR_RI"/>
    <property type="match status" value="6"/>
</dbReference>
<dbReference type="InterPro" id="IPR001611">
    <property type="entry name" value="Leu-rich_rpt"/>
</dbReference>
<evidence type="ECO:0008006" key="3">
    <source>
        <dbReference type="Google" id="ProtNLM"/>
    </source>
</evidence>
<dbReference type="Gene3D" id="3.80.10.10">
    <property type="entry name" value="Ribonuclease Inhibitor"/>
    <property type="match status" value="2"/>
</dbReference>
<dbReference type="Pfam" id="PF13516">
    <property type="entry name" value="LRR_6"/>
    <property type="match status" value="4"/>
</dbReference>
<dbReference type="SUPFAM" id="SSF52047">
    <property type="entry name" value="RNI-like"/>
    <property type="match status" value="1"/>
</dbReference>
<dbReference type="AlphaFoldDB" id="A0A1B6CWM6"/>
<reference evidence="2" key="1">
    <citation type="submission" date="2015-12" db="EMBL/GenBank/DDBJ databases">
        <title>De novo transcriptome assembly of four potential Pierce s Disease insect vectors from Arizona vineyards.</title>
        <authorList>
            <person name="Tassone E.E."/>
        </authorList>
    </citation>
    <scope>NUCLEOTIDE SEQUENCE</scope>
</reference>
<name>A0A1B6CWM6_9HEMI</name>
<protein>
    <recommendedName>
        <fullName evidence="3">Leucine-rich repeat-containing protein 34</fullName>
    </recommendedName>
</protein>
<dbReference type="EMBL" id="GEDC01019504">
    <property type="protein sequence ID" value="JAS17794.1"/>
    <property type="molecule type" value="Transcribed_RNA"/>
</dbReference>
<gene>
    <name evidence="2" type="ORF">g.14913</name>
</gene>
<accession>A0A1B6CWM6</accession>
<dbReference type="InterPro" id="IPR052201">
    <property type="entry name" value="LRR-containing_regulator"/>
</dbReference>
<sequence>MYMEKVIHFTLNSLFLECMCTRNKDGTKNLVLHGAQLFKRIKRRIINEDISIILNFLKDKPKIKHLYLPYNSITSEGFREIVQFLEENENILTLNIMNNDIDERGIRSLARLRNTMKLTSLRINGNPIGAKGGKYLGFLLLHNNSLRSLDVSQSDQTIESLVYLTAVLQYENNTLEKLNLSRVLGQWYYTLLSDHVAQKLSKMFSTNTSLKEVHLEKLFLTDHDIEILVYGLMYNNTLEVLNLSCNQIGDYGIECLSEYLGKGPPLKKLMIHHNHIGNTGARAFSFKYPSSKIEYLDISENRLTEEGILDILNTLRKPYPIKYLFIRGNKLGFQSRKVIYRMILSGELEEGKIDIKVYKKTKKVDEKYINVFESAVDFPTILSCDGMYALYVDKNELSLPE</sequence>
<dbReference type="PANTHER" id="PTHR24111">
    <property type="entry name" value="LEUCINE-RICH REPEAT-CONTAINING PROTEIN 34"/>
    <property type="match status" value="1"/>
</dbReference>
<organism evidence="2">
    <name type="scientific">Clastoptera arizonana</name>
    <name type="common">Arizona spittle bug</name>
    <dbReference type="NCBI Taxonomy" id="38151"/>
    <lineage>
        <taxon>Eukaryota</taxon>
        <taxon>Metazoa</taxon>
        <taxon>Ecdysozoa</taxon>
        <taxon>Arthropoda</taxon>
        <taxon>Hexapoda</taxon>
        <taxon>Insecta</taxon>
        <taxon>Pterygota</taxon>
        <taxon>Neoptera</taxon>
        <taxon>Paraneoptera</taxon>
        <taxon>Hemiptera</taxon>
        <taxon>Auchenorrhyncha</taxon>
        <taxon>Cercopoidea</taxon>
        <taxon>Clastopteridae</taxon>
        <taxon>Clastoptera</taxon>
    </lineage>
</organism>